<proteinExistence type="predicted"/>
<dbReference type="SUPFAM" id="SSF56235">
    <property type="entry name" value="N-terminal nucleophile aminohydrolases (Ntn hydrolases)"/>
    <property type="match status" value="1"/>
</dbReference>
<protein>
    <submittedName>
        <fullName evidence="4">Glutamine amidotransferase family protein</fullName>
    </submittedName>
</protein>
<name>A0ABT2ZLI6_9RHOB</name>
<dbReference type="PANTHER" id="PTHR11907">
    <property type="entry name" value="AMIDOPHOSPHORIBOSYLTRANSFERASE"/>
    <property type="match status" value="1"/>
</dbReference>
<dbReference type="Pfam" id="PF13522">
    <property type="entry name" value="GATase_6"/>
    <property type="match status" value="1"/>
</dbReference>
<reference evidence="4 5" key="1">
    <citation type="submission" date="2022-10" db="EMBL/GenBank/DDBJ databases">
        <title>Defluviimonas sp. nov., isolated from ocean surface sediments.</title>
        <authorList>
            <person name="He W."/>
            <person name="Wang L."/>
            <person name="Zhang D.-F."/>
        </authorList>
    </citation>
    <scope>NUCLEOTIDE SEQUENCE [LARGE SCALE GENOMIC DNA]</scope>
    <source>
        <strain evidence="4 5">WL0050</strain>
    </source>
</reference>
<keyword evidence="1" id="KW-0808">Transferase</keyword>
<dbReference type="CDD" id="cd01907">
    <property type="entry name" value="GlxB"/>
    <property type="match status" value="1"/>
</dbReference>
<dbReference type="InterPro" id="IPR029055">
    <property type="entry name" value="Ntn_hydrolases_N"/>
</dbReference>
<keyword evidence="5" id="KW-1185">Reference proteome</keyword>
<accession>A0ABT2ZLI6</accession>
<dbReference type="EMBL" id="JAOWKZ010000002">
    <property type="protein sequence ID" value="MCV2871984.1"/>
    <property type="molecule type" value="Genomic_DNA"/>
</dbReference>
<evidence type="ECO:0000259" key="3">
    <source>
        <dbReference type="PROSITE" id="PS51278"/>
    </source>
</evidence>
<feature type="domain" description="Glutamine amidotransferase type-2" evidence="3">
    <location>
        <begin position="2"/>
        <end position="298"/>
    </location>
</feature>
<evidence type="ECO:0000256" key="1">
    <source>
        <dbReference type="ARBA" id="ARBA00022679"/>
    </source>
</evidence>
<comment type="caution">
    <text evidence="4">The sequence shown here is derived from an EMBL/GenBank/DDBJ whole genome shotgun (WGS) entry which is preliminary data.</text>
</comment>
<evidence type="ECO:0000313" key="4">
    <source>
        <dbReference type="EMBL" id="MCV2871984.1"/>
    </source>
</evidence>
<dbReference type="Proteomes" id="UP001652564">
    <property type="component" value="Unassembled WGS sequence"/>
</dbReference>
<organism evidence="4 5">
    <name type="scientific">Albidovulum litorale</name>
    <dbReference type="NCBI Taxonomy" id="2984134"/>
    <lineage>
        <taxon>Bacteria</taxon>
        <taxon>Pseudomonadati</taxon>
        <taxon>Pseudomonadota</taxon>
        <taxon>Alphaproteobacteria</taxon>
        <taxon>Rhodobacterales</taxon>
        <taxon>Paracoccaceae</taxon>
        <taxon>Albidovulum</taxon>
    </lineage>
</organism>
<evidence type="ECO:0000313" key="5">
    <source>
        <dbReference type="Proteomes" id="UP001652564"/>
    </source>
</evidence>
<dbReference type="RefSeq" id="WP_263739186.1">
    <property type="nucleotide sequence ID" value="NZ_JAOWKZ010000002.1"/>
</dbReference>
<sequence>MCGIVGLFIKDPALEPKLGELLTDMLITMTDRGPDSAGIAIYSRPDDGLAKITVQSPNPNTDFANLDKDLKEAIGKPIALKVKSTHAVIELPMDQVDAARSALTHLRPEVRVMSSGDSLEIYKEVGLPKDVAARFDLAKMKGTHGIGHTRMATESAVTTLGAHPFSTGSDQCLVHNGSLSNHNSLRRMLAHEGVRTETQNDTEVGAAYLTWKMREGATLGEALESSIDDIDGFFTFVVGTKDGFGVIRDPIACKPAVMAETDQYVAFGSEYRALVNLPGIDNARVWEPEPSTVYFWNH</sequence>
<dbReference type="Gene3D" id="3.60.20.10">
    <property type="entry name" value="Glutamine Phosphoribosylpyrophosphate, subunit 1, domain 1"/>
    <property type="match status" value="1"/>
</dbReference>
<dbReference type="InterPro" id="IPR017932">
    <property type="entry name" value="GATase_2_dom"/>
</dbReference>
<evidence type="ECO:0000256" key="2">
    <source>
        <dbReference type="ARBA" id="ARBA00022962"/>
    </source>
</evidence>
<gene>
    <name evidence="4" type="ORF">OEZ71_06715</name>
</gene>
<dbReference type="PROSITE" id="PS51278">
    <property type="entry name" value="GATASE_TYPE_2"/>
    <property type="match status" value="1"/>
</dbReference>
<keyword evidence="2 4" id="KW-0315">Glutamine amidotransferase</keyword>